<keyword evidence="3" id="KW-1185">Reference proteome</keyword>
<dbReference type="RefSeq" id="XP_001015645.1">
    <property type="nucleotide sequence ID" value="XM_001015645.1"/>
</dbReference>
<protein>
    <submittedName>
        <fullName evidence="2">Uncharacterized protein</fullName>
    </submittedName>
</protein>
<feature type="coiled-coil region" evidence="1">
    <location>
        <begin position="49"/>
        <end position="90"/>
    </location>
</feature>
<dbReference type="KEGG" id="tet:TTHERM_00077040"/>
<evidence type="ECO:0000313" key="3">
    <source>
        <dbReference type="Proteomes" id="UP000009168"/>
    </source>
</evidence>
<dbReference type="GeneID" id="7846840"/>
<dbReference type="Proteomes" id="UP000009168">
    <property type="component" value="Unassembled WGS sequence"/>
</dbReference>
<accession>Q23G60</accession>
<reference evidence="3" key="1">
    <citation type="journal article" date="2006" name="PLoS Biol.">
        <title>Macronuclear genome sequence of the ciliate Tetrahymena thermophila, a model eukaryote.</title>
        <authorList>
            <person name="Eisen J.A."/>
            <person name="Coyne R.S."/>
            <person name="Wu M."/>
            <person name="Wu D."/>
            <person name="Thiagarajan M."/>
            <person name="Wortman J.R."/>
            <person name="Badger J.H."/>
            <person name="Ren Q."/>
            <person name="Amedeo P."/>
            <person name="Jones K.M."/>
            <person name="Tallon L.J."/>
            <person name="Delcher A.L."/>
            <person name="Salzberg S.L."/>
            <person name="Silva J.C."/>
            <person name="Haas B.J."/>
            <person name="Majoros W.H."/>
            <person name="Farzad M."/>
            <person name="Carlton J.M."/>
            <person name="Smith R.K. Jr."/>
            <person name="Garg J."/>
            <person name="Pearlman R.E."/>
            <person name="Karrer K.M."/>
            <person name="Sun L."/>
            <person name="Manning G."/>
            <person name="Elde N.C."/>
            <person name="Turkewitz A.P."/>
            <person name="Asai D.J."/>
            <person name="Wilkes D.E."/>
            <person name="Wang Y."/>
            <person name="Cai H."/>
            <person name="Collins K."/>
            <person name="Stewart B.A."/>
            <person name="Lee S.R."/>
            <person name="Wilamowska K."/>
            <person name="Weinberg Z."/>
            <person name="Ruzzo W.L."/>
            <person name="Wloga D."/>
            <person name="Gaertig J."/>
            <person name="Frankel J."/>
            <person name="Tsao C.-C."/>
            <person name="Gorovsky M.A."/>
            <person name="Keeling P.J."/>
            <person name="Waller R.F."/>
            <person name="Patron N.J."/>
            <person name="Cherry J.M."/>
            <person name="Stover N.A."/>
            <person name="Krieger C.J."/>
            <person name="del Toro C."/>
            <person name="Ryder H.F."/>
            <person name="Williamson S.C."/>
            <person name="Barbeau R.A."/>
            <person name="Hamilton E.P."/>
            <person name="Orias E."/>
        </authorList>
    </citation>
    <scope>NUCLEOTIDE SEQUENCE [LARGE SCALE GENOMIC DNA]</scope>
    <source>
        <strain evidence="3">SB210</strain>
    </source>
</reference>
<dbReference type="EMBL" id="GG662704">
    <property type="protein sequence ID" value="EAR95400.1"/>
    <property type="molecule type" value="Genomic_DNA"/>
</dbReference>
<name>Q23G60_TETTS</name>
<dbReference type="HOGENOM" id="CLU_1953199_0_0_1"/>
<proteinExistence type="predicted"/>
<gene>
    <name evidence="2" type="ORF">TTHERM_00077040</name>
</gene>
<dbReference type="AlphaFoldDB" id="Q23G60"/>
<evidence type="ECO:0000313" key="2">
    <source>
        <dbReference type="EMBL" id="EAR95400.1"/>
    </source>
</evidence>
<organism evidence="2 3">
    <name type="scientific">Tetrahymena thermophila (strain SB210)</name>
    <dbReference type="NCBI Taxonomy" id="312017"/>
    <lineage>
        <taxon>Eukaryota</taxon>
        <taxon>Sar</taxon>
        <taxon>Alveolata</taxon>
        <taxon>Ciliophora</taxon>
        <taxon>Intramacronucleata</taxon>
        <taxon>Oligohymenophorea</taxon>
        <taxon>Hymenostomatida</taxon>
        <taxon>Tetrahymenina</taxon>
        <taxon>Tetrahymenidae</taxon>
        <taxon>Tetrahymena</taxon>
    </lineage>
</organism>
<keyword evidence="1" id="KW-0175">Coiled coil</keyword>
<sequence length="129" mass="15060">MLKQRDQEKVAKIRENQVQLISSLQKAEQSAELIFSRLVNQNIKQAETIKNINQDVVQIENQVEKMKARIENITSKILNLVEINEQVNREVMNRQAAVVIQKCAIEIEQYQNKKQKDLEDLKQNFSKLA</sequence>
<dbReference type="OrthoDB" id="10268034at2759"/>
<evidence type="ECO:0000256" key="1">
    <source>
        <dbReference type="SAM" id="Coils"/>
    </source>
</evidence>
<dbReference type="InParanoid" id="Q23G60"/>